<protein>
    <submittedName>
        <fullName evidence="2">Nucleotidyltransferase domain-containing protein</fullName>
    </submittedName>
</protein>
<accession>A0A1C6T0R0</accession>
<organism evidence="2 3">
    <name type="scientific">Micromonospora pallida</name>
    <dbReference type="NCBI Taxonomy" id="145854"/>
    <lineage>
        <taxon>Bacteria</taxon>
        <taxon>Bacillati</taxon>
        <taxon>Actinomycetota</taxon>
        <taxon>Actinomycetes</taxon>
        <taxon>Micromonosporales</taxon>
        <taxon>Micromonosporaceae</taxon>
        <taxon>Micromonospora</taxon>
    </lineage>
</organism>
<dbReference type="STRING" id="145854.GA0074692_4036"/>
<proteinExistence type="predicted"/>
<evidence type="ECO:0000259" key="1">
    <source>
        <dbReference type="Pfam" id="PF01909"/>
    </source>
</evidence>
<dbReference type="InterPro" id="IPR043519">
    <property type="entry name" value="NT_sf"/>
</dbReference>
<name>A0A1C6T0R0_9ACTN</name>
<evidence type="ECO:0000313" key="3">
    <source>
        <dbReference type="Proteomes" id="UP000198959"/>
    </source>
</evidence>
<keyword evidence="2" id="KW-0808">Transferase</keyword>
<evidence type="ECO:0000313" key="2">
    <source>
        <dbReference type="EMBL" id="SCL35222.1"/>
    </source>
</evidence>
<feature type="domain" description="Polymerase nucleotidyl transferase" evidence="1">
    <location>
        <begin position="21"/>
        <end position="53"/>
    </location>
</feature>
<keyword evidence="3" id="KW-1185">Reference proteome</keyword>
<dbReference type="Proteomes" id="UP000198959">
    <property type="component" value="Unassembled WGS sequence"/>
</dbReference>
<dbReference type="SUPFAM" id="SSF81301">
    <property type="entry name" value="Nucleotidyltransferase"/>
    <property type="match status" value="1"/>
</dbReference>
<dbReference type="InterPro" id="IPR002934">
    <property type="entry name" value="Polymerase_NTP_transf_dom"/>
</dbReference>
<reference evidence="3" key="1">
    <citation type="submission" date="2016-06" db="EMBL/GenBank/DDBJ databases">
        <authorList>
            <person name="Varghese N."/>
            <person name="Submissions Spin"/>
        </authorList>
    </citation>
    <scope>NUCLEOTIDE SEQUENCE [LARGE SCALE GENOMIC DNA]</scope>
    <source>
        <strain evidence="3">DSM 43817</strain>
    </source>
</reference>
<dbReference type="GO" id="GO:0016779">
    <property type="term" value="F:nucleotidyltransferase activity"/>
    <property type="evidence" value="ECO:0007669"/>
    <property type="project" value="InterPro"/>
</dbReference>
<dbReference type="EMBL" id="FMHW01000002">
    <property type="protein sequence ID" value="SCL35222.1"/>
    <property type="molecule type" value="Genomic_DNA"/>
</dbReference>
<dbReference type="Pfam" id="PF01909">
    <property type="entry name" value="NTP_transf_2"/>
    <property type="match status" value="1"/>
</dbReference>
<gene>
    <name evidence="2" type="ORF">GA0074692_4036</name>
</gene>
<sequence length="262" mass="28259">MVETTVARYLAAVDTVLPGFVELLYLTGSIALDAYQPGVSDIDTLIVTSRRPSPEDLAALATVHANMPPKPHLDGVYLDRETFRQQPADCRVVPFVVDGRFRTDQPCGDLNPVLWLVLTKYGQAVRGPAVADLGLTVDHDELRRFNLDNLATFWLPLAANLRAAVADAPDDTPAEATRVGADGVVWCALGPARLHFTLAHEDIVSKAGAAAYLAEILPAYAPLADRALRWRRGEPVALTAADARAAADSVEAVVADAFRRWA</sequence>
<dbReference type="AlphaFoldDB" id="A0A1C6T0R0"/>